<evidence type="ECO:0000313" key="9">
    <source>
        <dbReference type="Proteomes" id="UP000186895"/>
    </source>
</evidence>
<dbReference type="PANTHER" id="PTHR32089:SF112">
    <property type="entry name" value="LYSOZYME-LIKE PROTEIN-RELATED"/>
    <property type="match status" value="1"/>
</dbReference>
<evidence type="ECO:0000313" key="8">
    <source>
        <dbReference type="EMBL" id="SIR03780.1"/>
    </source>
</evidence>
<keyword evidence="2 4" id="KW-0807">Transducer</keyword>
<dbReference type="PANTHER" id="PTHR32089">
    <property type="entry name" value="METHYL-ACCEPTING CHEMOTAXIS PROTEIN MCPB"/>
    <property type="match status" value="1"/>
</dbReference>
<gene>
    <name evidence="8" type="ORF">SAMN05421647_1152</name>
</gene>
<dbReference type="AlphaFoldDB" id="A0A1N6XNB5"/>
<evidence type="ECO:0000256" key="1">
    <source>
        <dbReference type="ARBA" id="ARBA00004370"/>
    </source>
</evidence>
<evidence type="ECO:0000256" key="3">
    <source>
        <dbReference type="ARBA" id="ARBA00029447"/>
    </source>
</evidence>
<proteinExistence type="inferred from homology"/>
<dbReference type="Proteomes" id="UP000186895">
    <property type="component" value="Unassembled WGS sequence"/>
</dbReference>
<dbReference type="SUPFAM" id="SSF58104">
    <property type="entry name" value="Methyl-accepting chemotaxis protein (MCP) signaling domain"/>
    <property type="match status" value="1"/>
</dbReference>
<feature type="domain" description="Methyl-accepting transducer" evidence="7">
    <location>
        <begin position="387"/>
        <end position="623"/>
    </location>
</feature>
<dbReference type="RefSeq" id="WP_083703202.1">
    <property type="nucleotide sequence ID" value="NZ_FTMN01000015.1"/>
</dbReference>
<feature type="coiled-coil region" evidence="5">
    <location>
        <begin position="545"/>
        <end position="607"/>
    </location>
</feature>
<evidence type="ECO:0000256" key="4">
    <source>
        <dbReference type="PROSITE-ProRule" id="PRU00284"/>
    </source>
</evidence>
<dbReference type="EMBL" id="FTMN01000015">
    <property type="protein sequence ID" value="SIR03780.1"/>
    <property type="molecule type" value="Genomic_DNA"/>
</dbReference>
<dbReference type="GO" id="GO:0006935">
    <property type="term" value="P:chemotaxis"/>
    <property type="evidence" value="ECO:0007669"/>
    <property type="project" value="UniProtKB-ARBA"/>
</dbReference>
<name>A0A1N6XNB5_9GAMM</name>
<dbReference type="FunFam" id="1.10.287.950:FF:000001">
    <property type="entry name" value="Methyl-accepting chemotaxis sensory transducer"/>
    <property type="match status" value="1"/>
</dbReference>
<dbReference type="GO" id="GO:0016020">
    <property type="term" value="C:membrane"/>
    <property type="evidence" value="ECO:0007669"/>
    <property type="project" value="UniProtKB-SubCell"/>
</dbReference>
<evidence type="ECO:0000259" key="7">
    <source>
        <dbReference type="PROSITE" id="PS50111"/>
    </source>
</evidence>
<dbReference type="InterPro" id="IPR004089">
    <property type="entry name" value="MCPsignal_dom"/>
</dbReference>
<dbReference type="Gene3D" id="1.10.287.950">
    <property type="entry name" value="Methyl-accepting chemotaxis protein"/>
    <property type="match status" value="1"/>
</dbReference>
<dbReference type="eggNOG" id="COG0840">
    <property type="taxonomic scope" value="Bacteria"/>
</dbReference>
<sequence>MRISTLARLSSLTLLLMLALLTASVVISLKLLSDAFSNSTNYQDYTLEIKNRIEQPANQYLNTGNATRLTELDHGIDQALETNTQNLWLEEAIRSQIQQILSGLKQETLPQLRSAGKLSDPQSLLINNERELAYSLKSLSDYAQQYLGEQPNGAAQDRALFFLESSASLLSSLHHLTLLRQSYFSQPDAETADSIELHLKKMQAQASEIQSRELLGLYEVEEEDPMAALMGWDTDQERTEIGEEPVSQISNLINRYPKELGNARKFNVLKQQGQAAASESMQALQQELAHIEEVLNESYRNTLSTTYWILGIGVGLILLAAVLMTILLNRLACLLVVGSHHIAQLAEGELHGQINMISRFEEARQLNQALNRLQDYFKRLISQIGQQTDALGSLKSRAIDSAATLEQRVSQQHEQAAQSAKQMQQLTQSFQEVAANAARTNDVTFDAGKQADTGHKRILSTSDYASQLIQEAERTEASIQTLRRDTLAIGEVLNVIHGFAEQTNLLALNAAIEAARAGTAGRGFAVVAEEVRNLATNTSASAEQIQQLINTLNKASDDAANCVEKQKSLVDATVGAISDSRTSMEQIRDAVSQIAEMNALIASATEQQSATTADLQQAIEHSAELAAESATGADNNKQLALEMDDVSRNLDTLVRRFHQEQ</sequence>
<dbReference type="PROSITE" id="PS50111">
    <property type="entry name" value="CHEMOTAXIS_TRANSDUC_2"/>
    <property type="match status" value="1"/>
</dbReference>
<dbReference type="SMART" id="SM00283">
    <property type="entry name" value="MA"/>
    <property type="match status" value="1"/>
</dbReference>
<comment type="subcellular location">
    <subcellularLocation>
        <location evidence="1">Membrane</location>
    </subcellularLocation>
</comment>
<feature type="coiled-coil region" evidence="5">
    <location>
        <begin position="274"/>
        <end position="301"/>
    </location>
</feature>
<evidence type="ECO:0000256" key="2">
    <source>
        <dbReference type="ARBA" id="ARBA00023224"/>
    </source>
</evidence>
<reference evidence="8 9" key="1">
    <citation type="submission" date="2017-01" db="EMBL/GenBank/DDBJ databases">
        <authorList>
            <person name="Mah S.A."/>
            <person name="Swanson W.J."/>
            <person name="Moy G.W."/>
            <person name="Vacquier V.D."/>
        </authorList>
    </citation>
    <scope>NUCLEOTIDE SEQUENCE [LARGE SCALE GENOMIC DNA]</scope>
    <source>
        <strain evidence="8 9">DSM 7027</strain>
    </source>
</reference>
<organism evidence="8 9">
    <name type="scientific">Marinobacterium stanieri</name>
    <dbReference type="NCBI Taxonomy" id="49186"/>
    <lineage>
        <taxon>Bacteria</taxon>
        <taxon>Pseudomonadati</taxon>
        <taxon>Pseudomonadota</taxon>
        <taxon>Gammaproteobacteria</taxon>
        <taxon>Oceanospirillales</taxon>
        <taxon>Oceanospirillaceae</taxon>
        <taxon>Marinobacterium</taxon>
    </lineage>
</organism>
<protein>
    <submittedName>
        <fullName evidence="8">Methyl-accepting chemotaxis protein</fullName>
    </submittedName>
</protein>
<accession>A0A1N6XNB5</accession>
<evidence type="ECO:0000256" key="6">
    <source>
        <dbReference type="SAM" id="Phobius"/>
    </source>
</evidence>
<evidence type="ECO:0000256" key="5">
    <source>
        <dbReference type="SAM" id="Coils"/>
    </source>
</evidence>
<keyword evidence="6" id="KW-0472">Membrane</keyword>
<dbReference type="CDD" id="cd11386">
    <property type="entry name" value="MCP_signal"/>
    <property type="match status" value="1"/>
</dbReference>
<feature type="transmembrane region" description="Helical" evidence="6">
    <location>
        <begin position="307"/>
        <end position="328"/>
    </location>
</feature>
<keyword evidence="9" id="KW-1185">Reference proteome</keyword>
<keyword evidence="5" id="KW-0175">Coiled coil</keyword>
<keyword evidence="6" id="KW-1133">Transmembrane helix</keyword>
<comment type="similarity">
    <text evidence="3">Belongs to the methyl-accepting chemotaxis (MCP) protein family.</text>
</comment>
<keyword evidence="6" id="KW-0812">Transmembrane</keyword>
<dbReference type="STRING" id="49186.SAMN05421647_1152"/>
<dbReference type="Pfam" id="PF00015">
    <property type="entry name" value="MCPsignal"/>
    <property type="match status" value="1"/>
</dbReference>
<dbReference type="GO" id="GO:0007165">
    <property type="term" value="P:signal transduction"/>
    <property type="evidence" value="ECO:0007669"/>
    <property type="project" value="UniProtKB-KW"/>
</dbReference>